<dbReference type="CDD" id="cd01745">
    <property type="entry name" value="GATase1_2"/>
    <property type="match status" value="1"/>
</dbReference>
<dbReference type="PANTHER" id="PTHR43235">
    <property type="entry name" value="GLUTAMINE AMIDOTRANSFERASE PB2B2.05-RELATED"/>
    <property type="match status" value="1"/>
</dbReference>
<dbReference type="SUPFAM" id="SSF52317">
    <property type="entry name" value="Class I glutamine amidotransferase-like"/>
    <property type="match status" value="1"/>
</dbReference>
<evidence type="ECO:0000313" key="2">
    <source>
        <dbReference type="Proteomes" id="UP001185012"/>
    </source>
</evidence>
<proteinExistence type="predicted"/>
<comment type="caution">
    <text evidence="1">The sequence shown here is derived from an EMBL/GenBank/DDBJ whole genome shotgun (WGS) entry which is preliminary data.</text>
</comment>
<dbReference type="InterPro" id="IPR011697">
    <property type="entry name" value="Peptidase_C26"/>
</dbReference>
<dbReference type="Pfam" id="PF07722">
    <property type="entry name" value="Peptidase_C26"/>
    <property type="match status" value="1"/>
</dbReference>
<dbReference type="PROSITE" id="PS51273">
    <property type="entry name" value="GATASE_TYPE_1"/>
    <property type="match status" value="1"/>
</dbReference>
<protein>
    <submittedName>
        <fullName evidence="1">Glutamine amidotransferase</fullName>
    </submittedName>
</protein>
<dbReference type="PANTHER" id="PTHR43235:SF1">
    <property type="entry name" value="GLUTAMINE AMIDOTRANSFERASE PB2B2.05-RELATED"/>
    <property type="match status" value="1"/>
</dbReference>
<accession>A0ABU1IJE0</accession>
<keyword evidence="2" id="KW-1185">Reference proteome</keyword>
<keyword evidence="1" id="KW-0315">Glutamine amidotransferase</keyword>
<gene>
    <name evidence="1" type="ORF">JOE21_000888</name>
</gene>
<dbReference type="EMBL" id="JAVDQG010000002">
    <property type="protein sequence ID" value="MDR6224897.1"/>
    <property type="molecule type" value="Genomic_DNA"/>
</dbReference>
<sequence length="248" mass="27651">MKPLIGLTLSYRHREGYWQLSRDNSEAVWSLGGMPVALPYTEDIHAIKAWAHRLDGLVLTGGNDIDPHLFGEEPIPGLGEVEPERDQVETALVREMIRQGKPVLAICRGCQILAIALDGDMYQDLASQRQGLLQHSQRAPRSHASHSIRIRKGTRLHRLAGSDTAKVNSFHHQAVRRVPASCILSATAPDGVVEAFEGKGGDFLMGVQWHPENMVKQDPLARALYRDFIEACMETAKKQTPVHPNEYR</sequence>
<dbReference type="Gene3D" id="3.40.50.880">
    <property type="match status" value="1"/>
</dbReference>
<dbReference type="InterPro" id="IPR029062">
    <property type="entry name" value="Class_I_gatase-like"/>
</dbReference>
<evidence type="ECO:0000313" key="1">
    <source>
        <dbReference type="EMBL" id="MDR6224897.1"/>
    </source>
</evidence>
<dbReference type="RefSeq" id="WP_309862841.1">
    <property type="nucleotide sequence ID" value="NZ_JAVDQG010000002.1"/>
</dbReference>
<dbReference type="Proteomes" id="UP001185012">
    <property type="component" value="Unassembled WGS sequence"/>
</dbReference>
<dbReference type="InterPro" id="IPR044668">
    <property type="entry name" value="PuuD-like"/>
</dbReference>
<organism evidence="1 2">
    <name type="scientific">Desmospora profundinema</name>
    <dbReference type="NCBI Taxonomy" id="1571184"/>
    <lineage>
        <taxon>Bacteria</taxon>
        <taxon>Bacillati</taxon>
        <taxon>Bacillota</taxon>
        <taxon>Bacilli</taxon>
        <taxon>Bacillales</taxon>
        <taxon>Thermoactinomycetaceae</taxon>
        <taxon>Desmospora</taxon>
    </lineage>
</organism>
<name>A0ABU1IJE0_9BACL</name>
<reference evidence="1 2" key="1">
    <citation type="submission" date="2023-07" db="EMBL/GenBank/DDBJ databases">
        <title>Genomic Encyclopedia of Type Strains, Phase IV (KMG-IV): sequencing the most valuable type-strain genomes for metagenomic binning, comparative biology and taxonomic classification.</title>
        <authorList>
            <person name="Goeker M."/>
        </authorList>
    </citation>
    <scope>NUCLEOTIDE SEQUENCE [LARGE SCALE GENOMIC DNA]</scope>
    <source>
        <strain evidence="1 2">DSM 45903</strain>
    </source>
</reference>